<dbReference type="EMBL" id="JAKTTI010000004">
    <property type="protein sequence ID" value="MCH1624553.1"/>
    <property type="molecule type" value="Genomic_DNA"/>
</dbReference>
<organism evidence="4 5">
    <name type="scientific">Fredinandcohnia quinoae</name>
    <dbReference type="NCBI Taxonomy" id="2918902"/>
    <lineage>
        <taxon>Bacteria</taxon>
        <taxon>Bacillati</taxon>
        <taxon>Bacillota</taxon>
        <taxon>Bacilli</taxon>
        <taxon>Bacillales</taxon>
        <taxon>Bacillaceae</taxon>
        <taxon>Fredinandcohnia</taxon>
    </lineage>
</organism>
<gene>
    <name evidence="4" type="ORF">MJG50_04375</name>
</gene>
<dbReference type="InterPro" id="IPR016024">
    <property type="entry name" value="ARM-type_fold"/>
</dbReference>
<reference evidence="4" key="1">
    <citation type="submission" date="2022-02" db="EMBL/GenBank/DDBJ databases">
        <title>Fredinandcohnia quinoae sp. nov. isolated from Chenopodium quinoa seeds.</title>
        <authorList>
            <person name="Saati-Santamaria Z."/>
            <person name="Flores-Felix J.D."/>
            <person name="Igual J.M."/>
            <person name="Velazquez E."/>
            <person name="Garcia-Fraile P."/>
            <person name="Martinez-Molina E."/>
        </authorList>
    </citation>
    <scope>NUCLEOTIDE SEQUENCE</scope>
    <source>
        <strain evidence="4">SECRCQ15</strain>
    </source>
</reference>
<dbReference type="InterPro" id="IPR056639">
    <property type="entry name" value="DUF7737"/>
</dbReference>
<comment type="caution">
    <text evidence="4">The sequence shown here is derived from an EMBL/GenBank/DDBJ whole genome shotgun (WGS) entry which is preliminary data.</text>
</comment>
<dbReference type="SUPFAM" id="SSF48371">
    <property type="entry name" value="ARM repeat"/>
    <property type="match status" value="1"/>
</dbReference>
<dbReference type="InterPro" id="IPR043782">
    <property type="entry name" value="DUF5724"/>
</dbReference>
<accession>A0AAW5DWY7</accession>
<keyword evidence="5" id="KW-1185">Reference proteome</keyword>
<evidence type="ECO:0000313" key="4">
    <source>
        <dbReference type="EMBL" id="MCH1624553.1"/>
    </source>
</evidence>
<evidence type="ECO:0000313" key="5">
    <source>
        <dbReference type="Proteomes" id="UP001431131"/>
    </source>
</evidence>
<evidence type="ECO:0000259" key="1">
    <source>
        <dbReference type="Pfam" id="PF13569"/>
    </source>
</evidence>
<feature type="domain" description="DUF4132" evidence="1">
    <location>
        <begin position="1276"/>
        <end position="1449"/>
    </location>
</feature>
<feature type="domain" description="DUF7737" evidence="3">
    <location>
        <begin position="1539"/>
        <end position="1640"/>
    </location>
</feature>
<evidence type="ECO:0000259" key="2">
    <source>
        <dbReference type="Pfam" id="PF18991"/>
    </source>
</evidence>
<dbReference type="Pfam" id="PF13569">
    <property type="entry name" value="DUF4132"/>
    <property type="match status" value="1"/>
</dbReference>
<dbReference type="Pfam" id="PF18991">
    <property type="entry name" value="DUF5724"/>
    <property type="match status" value="1"/>
</dbReference>
<evidence type="ECO:0000259" key="3">
    <source>
        <dbReference type="Pfam" id="PF24879"/>
    </source>
</evidence>
<dbReference type="RefSeq" id="WP_240253084.1">
    <property type="nucleotide sequence ID" value="NZ_JAKTTI010000004.1"/>
</dbReference>
<dbReference type="InterPro" id="IPR025406">
    <property type="entry name" value="DUF4132"/>
</dbReference>
<sequence length="1646" mass="189169">MYYYEKSKKVKKYVEKIHLKSVLTIGRNKEILDAILSCHKRKGYSGKQDKVLYDTLWTENTDELSSIFGGSEFKVLVTLFGNEWARKFKKIWDNSPNYTYQRGYSRRSFRSKAYDVLYLNSAISKLHGMFHLVAEEFTYQRYFSEKSNYFSGNPVLPDLLALEIDENIEEVMSSIEDIVYGDNNTGLITREIIMGLLMSRNEKAHKWASDLLLAARLQEGLRQTIVECMDEGSKEGFMYMLKVILDHDLVRYSSIVRALDVWTGLDITAQKPNVIKKCLETAYRCLTENEYQTECLKSNDTMLIYMALWSIAFDDVALVEGKLLELMAAPEKYKRLVALYFLRQIQIPRLQHGFAIPLLDDPDLEVQGWALKNLFSDESYYSIRTEHRSGLTKYQGIEGACSSEELFEKLKNMLGKMTKKERVFTESVFPWCQIAITRDDILVKMMLTFADKPSAEKIDEMLDYINNMSADTRSVFLTGFLKNPSTIKQKLALIEFLGDKSSYVRSDALKFVKKLALTSEDYKIIEDLLRFKAGDLRKNAISILLKQPQEELLGSVQRLIQAKNENKQLAALDMLATIEGNPKNEKIIEECRQLAVSLSETSQTAKVLVEKITENDRAIFSKEEGFGLFDLNKQIPLPNIQVPTGFSSKQILSSSIQDIKKILQAYSNLVEEYREYEYETEGWDGRLEKVILGGEYNIRPQRRRTDREKAFTLEDYPLPEVWREAAAEHQLSTIKLLEILFYYNDDYMYRSKKDWYVKLVAGLLPIKDKEFKEFTKKLPYSNHIQTVFEALLNECPRTEVFQICRDMVRFIFNQIPVERFAVDYENRNKSTHYYNRHSSTLVNANAISFWYDNMRKFSSEVDEDFQDVFQIGYALYKASGFVAHTCIQLADFDRAYKLGLVDENELYTELSGRPLSPDNLRMLTDYDFYYHKTVTDCQKLKEVCKDVVDRIVTIELKRGDMATEVSHLASNIYRLSGTKFFVDILIGAGKDTYVRGYNFVGGDSTKKEIFSHLLKNCYPAEDEDEKTLKELIGKRKVTDKQLIEAAMYSPQWLDIVEKYLNWPGLKSTGWYFHAHINEAFSNDKQTIVARFSPISPDDFKDGAFDIDWFHESYSILGEKRFNVVYNSAKYIAGGGLHKRSQLFTDAMLGKLSQQEAEEIIKNKRNKDYVLCYGLIPLSKERMETLHRYEFLNNFLKESKQFGAQRRASEAKVVSISLDNLARNAGFSDTNRFTWSMETEKIHAIEQFLKPATVEAVSVHIQIDELGRAKIKVEKSGKQLKSIPSKLKNHEYVKEIKAVHKSLKEQYSRARYMLEKAMEAGDEFVTSELISLSEHPVIYPLLQNLVFKSGTHLGYFKDGALVDTEDQTLQLGPEDVCIIAHPVHLYKTGKWAAFQKDIFEREIIQPFKQVFRELYRPNADELASLTVSARYDGHQIQPRKAAALLKGRGWTVSYDEGLQKVYYKENIIAHIYAMADWYSPADVEAPTIEGVEFSSRETGKLVPFTDIPDIVFSEIMRDVDLVVSVAHVGGVDPEASLSTIEMRAAIMGELLRLLKITNVELKGSHALIDGKLGEYTVHLGSGVVHKMASGAVNILPIHSQHRGRIFLPFIDDDPKTAEITSKIVMLAEDHKIKDPTVLVQIANNVNV</sequence>
<dbReference type="Proteomes" id="UP001431131">
    <property type="component" value="Unassembled WGS sequence"/>
</dbReference>
<protein>
    <submittedName>
        <fullName evidence="4">DUF4132 domain-containing protein</fullName>
    </submittedName>
</protein>
<feature type="domain" description="DUF5724" evidence="2">
    <location>
        <begin position="34"/>
        <end position="1236"/>
    </location>
</feature>
<name>A0AAW5DWY7_9BACI</name>
<proteinExistence type="predicted"/>
<dbReference type="Pfam" id="PF24879">
    <property type="entry name" value="DUF7737"/>
    <property type="match status" value="1"/>
</dbReference>